<dbReference type="FunFam" id="3.40.50.720:FF:000084">
    <property type="entry name" value="Short-chain dehydrogenase reductase"/>
    <property type="match status" value="1"/>
</dbReference>
<dbReference type="PANTHER" id="PTHR24321">
    <property type="entry name" value="DEHYDROGENASES, SHORT CHAIN"/>
    <property type="match status" value="1"/>
</dbReference>
<dbReference type="InterPro" id="IPR036291">
    <property type="entry name" value="NAD(P)-bd_dom_sf"/>
</dbReference>
<dbReference type="SUPFAM" id="SSF51735">
    <property type="entry name" value="NAD(P)-binding Rossmann-fold domains"/>
    <property type="match status" value="1"/>
</dbReference>
<sequence length="277" mass="29860">MAGRVEGKVAFITGAARNQGRSHALRLAQEGADVIAVDVCAPVESIRMYPPATEEDLAETVRQVEALDRRIVATKADVRDPAALRAAVDDGVAQLGRLDIVLANAGVFEIQPSLELTDDAWQEMIDINLTGVWNTCRVALPHLIESGGGSIVITSSTAGLKGTPNTIHYTAAKHGVVGVMRTLANEFGKQSIRVNTVHPTGVDTVMIQNEKTWGLFTPDDPNPTREKFAELFETLHPLPVPYIDPVDISNAILFLVSDEARYVTGVTLPVDAGYTIR</sequence>
<evidence type="ECO:0000256" key="3">
    <source>
        <dbReference type="ARBA" id="ARBA00023027"/>
    </source>
</evidence>
<dbReference type="OrthoDB" id="5173603at2"/>
<keyword evidence="3" id="KW-0520">NAD</keyword>
<name>A0A1G6NWV8_9ACTN</name>
<dbReference type="Pfam" id="PF13561">
    <property type="entry name" value="adh_short_C2"/>
    <property type="match status" value="1"/>
</dbReference>
<dbReference type="RefSeq" id="WP_091365956.1">
    <property type="nucleotide sequence ID" value="NZ_FMZF01000003.1"/>
</dbReference>
<dbReference type="EMBL" id="FMZF01000003">
    <property type="protein sequence ID" value="SDC71727.1"/>
    <property type="molecule type" value="Genomic_DNA"/>
</dbReference>
<evidence type="ECO:0000313" key="4">
    <source>
        <dbReference type="EMBL" id="SDC71727.1"/>
    </source>
</evidence>
<evidence type="ECO:0000256" key="1">
    <source>
        <dbReference type="ARBA" id="ARBA00006484"/>
    </source>
</evidence>
<comment type="similarity">
    <text evidence="1">Belongs to the short-chain dehydrogenases/reductases (SDR) family.</text>
</comment>
<dbReference type="InterPro" id="IPR020904">
    <property type="entry name" value="Sc_DH/Rdtase_CS"/>
</dbReference>
<dbReference type="InterPro" id="IPR023985">
    <property type="entry name" value="SDR_subfam_1"/>
</dbReference>
<dbReference type="AlphaFoldDB" id="A0A1G6NWV8"/>
<keyword evidence="2" id="KW-0560">Oxidoreductase</keyword>
<dbReference type="InterPro" id="IPR002347">
    <property type="entry name" value="SDR_fam"/>
</dbReference>
<protein>
    <submittedName>
        <fullName evidence="4">SDR family mycofactocin-dependent oxidoreductase</fullName>
    </submittedName>
</protein>
<dbReference type="CDD" id="cd05233">
    <property type="entry name" value="SDR_c"/>
    <property type="match status" value="1"/>
</dbReference>
<proteinExistence type="inferred from homology"/>
<dbReference type="PROSITE" id="PS00061">
    <property type="entry name" value="ADH_SHORT"/>
    <property type="match status" value="1"/>
</dbReference>
<keyword evidence="5" id="KW-1185">Reference proteome</keyword>
<reference evidence="5" key="1">
    <citation type="submission" date="2016-10" db="EMBL/GenBank/DDBJ databases">
        <authorList>
            <person name="Varghese N."/>
            <person name="Submissions S."/>
        </authorList>
    </citation>
    <scope>NUCLEOTIDE SEQUENCE [LARGE SCALE GENOMIC DNA]</scope>
    <source>
        <strain evidence="5">DSM 45421</strain>
    </source>
</reference>
<dbReference type="GO" id="GO:0016491">
    <property type="term" value="F:oxidoreductase activity"/>
    <property type="evidence" value="ECO:0007669"/>
    <property type="project" value="UniProtKB-KW"/>
</dbReference>
<dbReference type="PRINTS" id="PR00081">
    <property type="entry name" value="GDHRDH"/>
</dbReference>
<evidence type="ECO:0000256" key="2">
    <source>
        <dbReference type="ARBA" id="ARBA00023002"/>
    </source>
</evidence>
<accession>A0A1G6NWV8</accession>
<evidence type="ECO:0000313" key="5">
    <source>
        <dbReference type="Proteomes" id="UP000199416"/>
    </source>
</evidence>
<dbReference type="NCBIfam" id="TIGR03971">
    <property type="entry name" value="SDR_subfam_1"/>
    <property type="match status" value="1"/>
</dbReference>
<dbReference type="Proteomes" id="UP000199416">
    <property type="component" value="Unassembled WGS sequence"/>
</dbReference>
<dbReference type="Gene3D" id="3.40.50.720">
    <property type="entry name" value="NAD(P)-binding Rossmann-like Domain"/>
    <property type="match status" value="1"/>
</dbReference>
<organism evidence="4 5">
    <name type="scientific">Geodermatophilus telluris</name>
    <dbReference type="NCBI Taxonomy" id="1190417"/>
    <lineage>
        <taxon>Bacteria</taxon>
        <taxon>Bacillati</taxon>
        <taxon>Actinomycetota</taxon>
        <taxon>Actinomycetes</taxon>
        <taxon>Geodermatophilales</taxon>
        <taxon>Geodermatophilaceae</taxon>
        <taxon>Geodermatophilus</taxon>
    </lineage>
</organism>
<dbReference type="NCBIfam" id="NF009467">
    <property type="entry name" value="PRK12826.1-3"/>
    <property type="match status" value="1"/>
</dbReference>
<gene>
    <name evidence="4" type="ORF">SAMN05660690_2254</name>
</gene>
<dbReference type="PRINTS" id="PR00080">
    <property type="entry name" value="SDRFAMILY"/>
</dbReference>
<dbReference type="STRING" id="1190417.SAMN05660690_2254"/>
<dbReference type="PANTHER" id="PTHR24321:SF8">
    <property type="entry name" value="ESTRADIOL 17-BETA-DEHYDROGENASE 8-RELATED"/>
    <property type="match status" value="1"/>
</dbReference>